<dbReference type="Pfam" id="PF13644">
    <property type="entry name" value="DKNYY"/>
    <property type="match status" value="1"/>
</dbReference>
<proteinExistence type="predicted"/>
<dbReference type="EMBL" id="NKFA01000009">
    <property type="protein sequence ID" value="OXI39817.1"/>
    <property type="molecule type" value="Genomic_DNA"/>
</dbReference>
<sequence length="593" mass="65975">MAEPLFVLADVEISEAALRRWLKSAPLSATRFDDWPGSVRRGDSGISQAATSADLSVADGLVAHCVSSFGLGDGHLHCNYDKQAKALRFAVYFQYGDEAGTMESALAFCALLRGIAEIYTAKKPSFIRLFDTGADILCIEISQKASRIVPEPVNAQVSPEWFDEWIGQENFGDPDNVMAALFPPLARTLKQQVALGALRASPQAPYDYDRFFWTDGEHVYGGSSDNPVMKNADPKTFRRVTPANSMDSAFYADARQIWYHHPMVDVVPVQSLESGATISMQGWRPFSSDGEPLLRCGDTVWAVANVDYPNGGSIFGHADYPNGGNTEGNVKSVLRIIQAHGGIPVWEKRYNFEYVRPTRVEGASFVHVKDCLFEDGKSVYVQTDRGLIRMEGALPGMTTYLGGLSCNNGRFFRQGHAIKRPLDAAMLRYLDYDLYADNHHVYQLRDVSDGHAFSPDLHILQDAEPAAFRIMRALPNATISADAQHVWLNGEIIPNSPPEAVKFMGSFFWTDGNRVYNCEKLIQDADPKKFTVLADSDRADSDYARQGKVVYFRAEEIPDADAASFVADGRTAAHDRHRRYEFDRPVESRHRES</sequence>
<comment type="caution">
    <text evidence="1">The sequence shown here is derived from an EMBL/GenBank/DDBJ whole genome shotgun (WGS) entry which is preliminary data.</text>
</comment>
<name>A0A228IBL7_9BURK</name>
<dbReference type="InterPro" id="IPR027375">
    <property type="entry name" value="DKNYY"/>
</dbReference>
<dbReference type="RefSeq" id="WP_089452625.1">
    <property type="nucleotide sequence ID" value="NZ_NKFA01000009.1"/>
</dbReference>
<evidence type="ECO:0000313" key="1">
    <source>
        <dbReference type="EMBL" id="OXI39817.1"/>
    </source>
</evidence>
<reference evidence="1 2" key="2">
    <citation type="submission" date="2017-08" db="EMBL/GenBank/DDBJ databases">
        <title>WGS of novel Burkholderia cepaca complex species.</title>
        <authorList>
            <person name="Lipuma J."/>
            <person name="Spilker T."/>
        </authorList>
    </citation>
    <scope>NUCLEOTIDE SEQUENCE [LARGE SCALE GENOMIC DNA]</scope>
    <source>
        <strain evidence="1 2">AU17325</strain>
    </source>
</reference>
<gene>
    <name evidence="1" type="ORF">CFB84_26165</name>
</gene>
<accession>A0A228IBL7</accession>
<organism evidence="1 2">
    <name type="scientific">Burkholderia aenigmatica</name>
    <dbReference type="NCBI Taxonomy" id="2015348"/>
    <lineage>
        <taxon>Bacteria</taxon>
        <taxon>Pseudomonadati</taxon>
        <taxon>Pseudomonadota</taxon>
        <taxon>Betaproteobacteria</taxon>
        <taxon>Burkholderiales</taxon>
        <taxon>Burkholderiaceae</taxon>
        <taxon>Burkholderia</taxon>
        <taxon>Burkholderia cepacia complex</taxon>
    </lineage>
</organism>
<protein>
    <submittedName>
        <fullName evidence="1">Uncharacterized protein</fullName>
    </submittedName>
</protein>
<evidence type="ECO:0000313" key="2">
    <source>
        <dbReference type="Proteomes" id="UP000214600"/>
    </source>
</evidence>
<dbReference type="AlphaFoldDB" id="A0A228IBL7"/>
<dbReference type="Proteomes" id="UP000214600">
    <property type="component" value="Unassembled WGS sequence"/>
</dbReference>
<reference evidence="2" key="1">
    <citation type="submission" date="2017-06" db="EMBL/GenBank/DDBJ databases">
        <authorList>
            <person name="LiPuma J."/>
            <person name="Spilker T."/>
        </authorList>
    </citation>
    <scope>NUCLEOTIDE SEQUENCE [LARGE SCALE GENOMIC DNA]</scope>
    <source>
        <strain evidence="2">AU17325</strain>
    </source>
</reference>